<accession>A0A916S801</accession>
<organism evidence="3 4">
    <name type="scientific">Polaromonas eurypsychrophila</name>
    <dbReference type="NCBI Taxonomy" id="1614635"/>
    <lineage>
        <taxon>Bacteria</taxon>
        <taxon>Pseudomonadati</taxon>
        <taxon>Pseudomonadota</taxon>
        <taxon>Betaproteobacteria</taxon>
        <taxon>Burkholderiales</taxon>
        <taxon>Comamonadaceae</taxon>
        <taxon>Polaromonas</taxon>
    </lineage>
</organism>
<evidence type="ECO:0000313" key="3">
    <source>
        <dbReference type="EMBL" id="GGA85480.1"/>
    </source>
</evidence>
<name>A0A916S801_9BURK</name>
<keyword evidence="1" id="KW-1133">Transmembrane helix</keyword>
<proteinExistence type="predicted"/>
<keyword evidence="1" id="KW-0472">Membrane</keyword>
<feature type="transmembrane region" description="Helical" evidence="1">
    <location>
        <begin position="207"/>
        <end position="226"/>
    </location>
</feature>
<evidence type="ECO:0000259" key="2">
    <source>
        <dbReference type="Pfam" id="PF01569"/>
    </source>
</evidence>
<reference evidence="3" key="1">
    <citation type="journal article" date="2014" name="Int. J. Syst. Evol. Microbiol.">
        <title>Complete genome sequence of Corynebacterium casei LMG S-19264T (=DSM 44701T), isolated from a smear-ripened cheese.</title>
        <authorList>
            <consortium name="US DOE Joint Genome Institute (JGI-PGF)"/>
            <person name="Walter F."/>
            <person name="Albersmeier A."/>
            <person name="Kalinowski J."/>
            <person name="Ruckert C."/>
        </authorList>
    </citation>
    <scope>NUCLEOTIDE SEQUENCE</scope>
    <source>
        <strain evidence="3">CGMCC 1.15322</strain>
    </source>
</reference>
<keyword evidence="1" id="KW-0812">Transmembrane</keyword>
<feature type="domain" description="Phosphatidic acid phosphatase type 2/haloperoxidase" evidence="2">
    <location>
        <begin position="129"/>
        <end position="252"/>
    </location>
</feature>
<comment type="caution">
    <text evidence="3">The sequence shown here is derived from an EMBL/GenBank/DDBJ whole genome shotgun (WGS) entry which is preliminary data.</text>
</comment>
<feature type="transmembrane region" description="Helical" evidence="1">
    <location>
        <begin position="100"/>
        <end position="120"/>
    </location>
</feature>
<evidence type="ECO:0000313" key="4">
    <source>
        <dbReference type="Proteomes" id="UP000620596"/>
    </source>
</evidence>
<gene>
    <name evidence="3" type="ORF">GCM10011496_02590</name>
</gene>
<dbReference type="InterPro" id="IPR036938">
    <property type="entry name" value="PAP2/HPO_sf"/>
</dbReference>
<protein>
    <recommendedName>
        <fullName evidence="2">Phosphatidic acid phosphatase type 2/haloperoxidase domain-containing protein</fullName>
    </recommendedName>
</protein>
<keyword evidence="4" id="KW-1185">Reference proteome</keyword>
<feature type="transmembrane region" description="Helical" evidence="1">
    <location>
        <begin position="238"/>
        <end position="256"/>
    </location>
</feature>
<feature type="transmembrane region" description="Helical" evidence="1">
    <location>
        <begin position="48"/>
        <end position="65"/>
    </location>
</feature>
<dbReference type="AlphaFoldDB" id="A0A916S801"/>
<evidence type="ECO:0000256" key="1">
    <source>
        <dbReference type="SAM" id="Phobius"/>
    </source>
</evidence>
<dbReference type="SUPFAM" id="SSF48317">
    <property type="entry name" value="Acid phosphatase/Vanadium-dependent haloperoxidase"/>
    <property type="match status" value="1"/>
</dbReference>
<reference evidence="3" key="2">
    <citation type="submission" date="2020-09" db="EMBL/GenBank/DDBJ databases">
        <authorList>
            <person name="Sun Q."/>
            <person name="Zhou Y."/>
        </authorList>
    </citation>
    <scope>NUCLEOTIDE SEQUENCE</scope>
    <source>
        <strain evidence="3">CGMCC 1.15322</strain>
    </source>
</reference>
<dbReference type="CDD" id="cd03396">
    <property type="entry name" value="PAP2_like_6"/>
    <property type="match status" value="1"/>
</dbReference>
<sequence length="272" mass="28864">MGLQPGGNAFIIFNNQYTHAALCATALKEGLRRDAEAAPMQSFSNRHLAAFTAALALLLLAWDFSGLDLALAHGFGGAAGFPLRDNTFLTVVLHDGARRLAWLLALGLCVAVWWPVGWLLRLPVNRRLQLAATPLLAVLVVGALKSFSTASCPWSMADFGGVAHYTPHWQHLLTPDGGSGQCFPGGHAASGFAFVGGYFAFRETAPVIARGWLAAALLAGGVLGLAQQIRGAHFTSHTLWTAFICWCVAWAMDGLFTRLALSPLGQDIGEAA</sequence>
<dbReference type="Pfam" id="PF01569">
    <property type="entry name" value="PAP2"/>
    <property type="match status" value="1"/>
</dbReference>
<dbReference type="Proteomes" id="UP000620596">
    <property type="component" value="Unassembled WGS sequence"/>
</dbReference>
<dbReference type="InterPro" id="IPR000326">
    <property type="entry name" value="PAP2/HPO"/>
</dbReference>
<dbReference type="EMBL" id="BMIG01000001">
    <property type="protein sequence ID" value="GGA85480.1"/>
    <property type="molecule type" value="Genomic_DNA"/>
</dbReference>
<feature type="transmembrane region" description="Helical" evidence="1">
    <location>
        <begin position="127"/>
        <end position="147"/>
    </location>
</feature>